<keyword evidence="4 9" id="KW-1133">Transmembrane helix</keyword>
<evidence type="ECO:0000259" key="11">
    <source>
        <dbReference type="PROSITE" id="PS50022"/>
    </source>
</evidence>
<keyword evidence="14" id="KW-1185">Reference proteome</keyword>
<evidence type="ECO:0000256" key="7">
    <source>
        <dbReference type="PROSITE-ProRule" id="PRU00059"/>
    </source>
</evidence>
<feature type="domain" description="LCCL" evidence="12">
    <location>
        <begin position="202"/>
        <end position="368"/>
    </location>
</feature>
<evidence type="ECO:0000256" key="6">
    <source>
        <dbReference type="ARBA" id="ARBA00023157"/>
    </source>
</evidence>
<evidence type="ECO:0000313" key="14">
    <source>
        <dbReference type="Proteomes" id="UP000830375"/>
    </source>
</evidence>
<dbReference type="PANTHER" id="PTHR46806">
    <property type="entry name" value="F5/8 TYPE C DOMAIN-CONTAINING PROTEIN"/>
    <property type="match status" value="1"/>
</dbReference>
<dbReference type="SUPFAM" id="SSF49854">
    <property type="entry name" value="Spermadhesin, CUB domain"/>
    <property type="match status" value="1"/>
</dbReference>
<feature type="domain" description="CUB" evidence="10">
    <location>
        <begin position="35"/>
        <end position="150"/>
    </location>
</feature>
<dbReference type="InterPro" id="IPR000421">
    <property type="entry name" value="FA58C"/>
</dbReference>
<dbReference type="Pfam" id="PF00431">
    <property type="entry name" value="CUB"/>
    <property type="match status" value="1"/>
</dbReference>
<dbReference type="Gene3D" id="2.60.120.290">
    <property type="entry name" value="Spermadhesin, CUB domain"/>
    <property type="match status" value="1"/>
</dbReference>
<evidence type="ECO:0000259" key="12">
    <source>
        <dbReference type="PROSITE" id="PS50820"/>
    </source>
</evidence>
<feature type="compositionally biased region" description="Basic and acidic residues" evidence="8">
    <location>
        <begin position="788"/>
        <end position="797"/>
    </location>
</feature>
<dbReference type="InterPro" id="IPR000859">
    <property type="entry name" value="CUB_dom"/>
</dbReference>
<keyword evidence="5 9" id="KW-0472">Membrane</keyword>
<dbReference type="InterPro" id="IPR035914">
    <property type="entry name" value="Sperma_CUB_dom_sf"/>
</dbReference>
<evidence type="ECO:0000256" key="8">
    <source>
        <dbReference type="SAM" id="MobiDB-lite"/>
    </source>
</evidence>
<evidence type="ECO:0000256" key="5">
    <source>
        <dbReference type="ARBA" id="ARBA00023136"/>
    </source>
</evidence>
<feature type="region of interest" description="Disordered" evidence="8">
    <location>
        <begin position="782"/>
        <end position="805"/>
    </location>
</feature>
<gene>
    <name evidence="13" type="ORF">H4Q32_015072</name>
</gene>
<dbReference type="CDD" id="cd00041">
    <property type="entry name" value="CUB"/>
    <property type="match status" value="1"/>
</dbReference>
<dbReference type="SUPFAM" id="SSF69848">
    <property type="entry name" value="LCCL domain"/>
    <property type="match status" value="2"/>
</dbReference>
<feature type="transmembrane region" description="Helical" evidence="9">
    <location>
        <begin position="532"/>
        <end position="556"/>
    </location>
</feature>
<comment type="caution">
    <text evidence="13">The sequence shown here is derived from an EMBL/GenBank/DDBJ whole genome shotgun (WGS) entry which is preliminary data.</text>
</comment>
<evidence type="ECO:0000256" key="3">
    <source>
        <dbReference type="ARBA" id="ARBA00022692"/>
    </source>
</evidence>
<dbReference type="SMART" id="SM00603">
    <property type="entry name" value="LCCL"/>
    <property type="match status" value="1"/>
</dbReference>
<dbReference type="PROSITE" id="PS50820">
    <property type="entry name" value="LCCL"/>
    <property type="match status" value="1"/>
</dbReference>
<accession>A0ABQ8LPD9</accession>
<dbReference type="InterPro" id="IPR036609">
    <property type="entry name" value="LCCL_sf"/>
</dbReference>
<evidence type="ECO:0000256" key="4">
    <source>
        <dbReference type="ARBA" id="ARBA00022989"/>
    </source>
</evidence>
<dbReference type="PANTHER" id="PTHR46806:SF1">
    <property type="entry name" value="DISCOIDIN, CUB AND LCCL DOMAIN-CONTAINING PROTEIN 1"/>
    <property type="match status" value="1"/>
</dbReference>
<evidence type="ECO:0000313" key="13">
    <source>
        <dbReference type="EMBL" id="KAI2652214.1"/>
    </source>
</evidence>
<evidence type="ECO:0000256" key="2">
    <source>
        <dbReference type="ARBA" id="ARBA00022553"/>
    </source>
</evidence>
<dbReference type="SMART" id="SM00042">
    <property type="entry name" value="CUB"/>
    <property type="match status" value="1"/>
</dbReference>
<dbReference type="Pfam" id="PF03815">
    <property type="entry name" value="LCCL"/>
    <property type="match status" value="1"/>
</dbReference>
<dbReference type="InterPro" id="IPR004043">
    <property type="entry name" value="LCCL"/>
</dbReference>
<dbReference type="PROSITE" id="PS01180">
    <property type="entry name" value="CUB"/>
    <property type="match status" value="1"/>
</dbReference>
<keyword evidence="3 9" id="KW-0812">Transmembrane</keyword>
<dbReference type="InterPro" id="IPR050633">
    <property type="entry name" value="Neuropilin_MCO_CoagFactor"/>
</dbReference>
<evidence type="ECO:0000256" key="1">
    <source>
        <dbReference type="ARBA" id="ARBA00004479"/>
    </source>
</evidence>
<reference evidence="13 14" key="1">
    <citation type="submission" date="2022-01" db="EMBL/GenBank/DDBJ databases">
        <title>A high-quality chromosome-level genome assembly of rohu carp, Labeo rohita.</title>
        <authorList>
            <person name="Arick M.A. II"/>
            <person name="Hsu C.-Y."/>
            <person name="Magbanua Z."/>
            <person name="Pechanova O."/>
            <person name="Grover C."/>
            <person name="Miller E."/>
            <person name="Thrash A."/>
            <person name="Ezzel L."/>
            <person name="Alam S."/>
            <person name="Benzie J."/>
            <person name="Hamilton M."/>
            <person name="Karsi A."/>
            <person name="Lawrence M.L."/>
            <person name="Peterson D.G."/>
        </authorList>
    </citation>
    <scope>NUCLEOTIDE SEQUENCE [LARGE SCALE GENOMIC DNA]</scope>
    <source>
        <strain evidence="14">BAU-BD-2019</strain>
        <tissue evidence="13">Blood</tissue>
    </source>
</reference>
<comment type="subcellular location">
    <subcellularLocation>
        <location evidence="1">Membrane</location>
        <topology evidence="1">Single-pass type I membrane protein</topology>
    </subcellularLocation>
</comment>
<evidence type="ECO:0000256" key="9">
    <source>
        <dbReference type="SAM" id="Phobius"/>
    </source>
</evidence>
<dbReference type="Gene3D" id="2.170.130.20">
    <property type="entry name" value="LCCL-like domain"/>
    <property type="match status" value="1"/>
</dbReference>
<dbReference type="Gene3D" id="2.60.120.260">
    <property type="entry name" value="Galactose-binding domain-like"/>
    <property type="match status" value="1"/>
</dbReference>
<keyword evidence="2" id="KW-0597">Phosphoprotein</keyword>
<dbReference type="Proteomes" id="UP000830375">
    <property type="component" value="Unassembled WGS sequence"/>
</dbReference>
<organism evidence="13 14">
    <name type="scientific">Labeo rohita</name>
    <name type="common">Indian major carp</name>
    <name type="synonym">Cyprinus rohita</name>
    <dbReference type="NCBI Taxonomy" id="84645"/>
    <lineage>
        <taxon>Eukaryota</taxon>
        <taxon>Metazoa</taxon>
        <taxon>Chordata</taxon>
        <taxon>Craniata</taxon>
        <taxon>Vertebrata</taxon>
        <taxon>Euteleostomi</taxon>
        <taxon>Actinopterygii</taxon>
        <taxon>Neopterygii</taxon>
        <taxon>Teleostei</taxon>
        <taxon>Ostariophysi</taxon>
        <taxon>Cypriniformes</taxon>
        <taxon>Cyprinidae</taxon>
        <taxon>Labeoninae</taxon>
        <taxon>Labeonini</taxon>
        <taxon>Labeo</taxon>
    </lineage>
</organism>
<keyword evidence="6" id="KW-1015">Disulfide bond</keyword>
<dbReference type="SUPFAM" id="SSF49785">
    <property type="entry name" value="Galactose-binding domain-like"/>
    <property type="match status" value="1"/>
</dbReference>
<protein>
    <submittedName>
        <fullName evidence="13">Discoidin, CUB and LCCL domain-containing protein 1</fullName>
    </submittedName>
</protein>
<dbReference type="Pfam" id="PF00754">
    <property type="entry name" value="F5_F8_type_C"/>
    <property type="match status" value="1"/>
</dbReference>
<dbReference type="SMART" id="SM00231">
    <property type="entry name" value="FA58C"/>
    <property type="match status" value="1"/>
</dbReference>
<dbReference type="EMBL" id="JACTAM010000020">
    <property type="protein sequence ID" value="KAI2652214.1"/>
    <property type="molecule type" value="Genomic_DNA"/>
</dbReference>
<comment type="caution">
    <text evidence="7">Lacks conserved residue(s) required for the propagation of feature annotation.</text>
</comment>
<feature type="domain" description="F5/8 type C" evidence="11">
    <location>
        <begin position="376"/>
        <end position="494"/>
    </location>
</feature>
<evidence type="ECO:0000259" key="10">
    <source>
        <dbReference type="PROSITE" id="PS01180"/>
    </source>
</evidence>
<dbReference type="CDD" id="cd00057">
    <property type="entry name" value="FA58C"/>
    <property type="match status" value="1"/>
</dbReference>
<proteinExistence type="predicted"/>
<dbReference type="PROSITE" id="PS50022">
    <property type="entry name" value="FA58C_3"/>
    <property type="match status" value="1"/>
</dbReference>
<dbReference type="InterPro" id="IPR008979">
    <property type="entry name" value="Galactose-bd-like_sf"/>
</dbReference>
<sequence>MPPMSRNSGVSESVMRIHQRQVAAWLLETQLSGRKGGVTGAITESGVLSSKNYPGTYPNNSWCEWRIHVPIGHTIVLKFGDLNMEKKGCETDHLKVLKGSYGMENVFWEYCGDSMPNTTQVHTDSSELIVRFRSSQHISGRGFLLSYSTENHKVQEVGPSSCCDAHVLLLLLLLLSRGPASFVETLICSIFTLIVWPPLLSSSELLTCLDRGSHFPAAKYRKYCPAGCAAVTGDVSGDLSLGYRHPTCSQADARRGASRTDFRCSGPARKSSFSKQIFPQVLGPLGPSRGMLSGPRSGDGVEQWTLGLQTDNATTTSVLCKAAVHAGVIMDQFGGPITVEECRGLSHYPAVRANGIQSIDGSLSESLFTFVTNVEWFPNSTQPGVSDDLNNKHPKSLQIDLGEKRRITGILTTGLTIAGFEYFVKNYKIEYRERNRWRTFVQYNNTDDMIFEGNTDSLHQTRNTFHPSIVARSIRIIPQQWHRIIAMKVQLLGCPYVKPIPVNSSSPVTQEVRPTQSIHNDMTKPVASQADLVNLIVIIVPTILLVVLLLVGIYVVKMLYNKKTKENTYGSAETHTGCWRQIKQPFARHQSTEFTIKYSSEKDPIQKLDLVTTEYQQPLMLGTDTVSRKGSTFRPMDTEAKDKDIEASSHYDHLQTGIQYALPLTNQEPEYATPIIERHAFRKDPFLPDPSYSVPGVVLNKSPSFRAVEGSNCRKVIGGLAGGYQMPHAKTDRGNYPEDIYDSPKIRKPVVQNGSCSEYQRPQVKSPVRECYSTPRDCVRLPFAGYRPDPEGSRSDPEGSSSEGS</sequence>
<name>A0ABQ8LPD9_LABRO</name>